<evidence type="ECO:0000256" key="1">
    <source>
        <dbReference type="SAM" id="MobiDB-lite"/>
    </source>
</evidence>
<dbReference type="Proteomes" id="UP000825729">
    <property type="component" value="Unassembled WGS sequence"/>
</dbReference>
<proteinExistence type="predicted"/>
<organism evidence="2 3">
    <name type="scientific">Aristolochia fimbriata</name>
    <name type="common">White veined hardy Dutchman's pipe vine</name>
    <dbReference type="NCBI Taxonomy" id="158543"/>
    <lineage>
        <taxon>Eukaryota</taxon>
        <taxon>Viridiplantae</taxon>
        <taxon>Streptophyta</taxon>
        <taxon>Embryophyta</taxon>
        <taxon>Tracheophyta</taxon>
        <taxon>Spermatophyta</taxon>
        <taxon>Magnoliopsida</taxon>
        <taxon>Magnoliidae</taxon>
        <taxon>Piperales</taxon>
        <taxon>Aristolochiaceae</taxon>
        <taxon>Aristolochia</taxon>
    </lineage>
</organism>
<dbReference type="AlphaFoldDB" id="A0AAV7E049"/>
<dbReference type="EMBL" id="JAINDJ010000007">
    <property type="protein sequence ID" value="KAG9442280.1"/>
    <property type="molecule type" value="Genomic_DNA"/>
</dbReference>
<feature type="region of interest" description="Disordered" evidence="1">
    <location>
        <begin position="44"/>
        <end position="71"/>
    </location>
</feature>
<name>A0AAV7E049_ARIFI</name>
<sequence length="177" mass="18991">MHPVKLSARIPAVLPPCKIPAFLKNASVNQGPISLLGWVPPTVAENKEGRGTPLRSLSKPGQTRAPPLGSFRGLRRRISGALARRTPSTLPHRKRSSLPTARIDGHVVAPRRASGTFLAPHASHSHSTVPHVWDQTRTRNHSVRAGQSPLRRAGFVRAWECALGLLVSGPAPSAPVI</sequence>
<reference evidence="2 3" key="1">
    <citation type="submission" date="2021-07" db="EMBL/GenBank/DDBJ databases">
        <title>The Aristolochia fimbriata genome: insights into angiosperm evolution, floral development and chemical biosynthesis.</title>
        <authorList>
            <person name="Jiao Y."/>
        </authorList>
    </citation>
    <scope>NUCLEOTIDE SEQUENCE [LARGE SCALE GENOMIC DNA]</scope>
    <source>
        <strain evidence="2">IBCAS-2021</strain>
        <tissue evidence="2">Leaf</tissue>
    </source>
</reference>
<evidence type="ECO:0000313" key="2">
    <source>
        <dbReference type="EMBL" id="KAG9442280.1"/>
    </source>
</evidence>
<feature type="region of interest" description="Disordered" evidence="1">
    <location>
        <begin position="118"/>
        <end position="138"/>
    </location>
</feature>
<gene>
    <name evidence="2" type="ORF">H6P81_018134</name>
</gene>
<protein>
    <submittedName>
        <fullName evidence="2">Uncharacterized protein</fullName>
    </submittedName>
</protein>
<evidence type="ECO:0000313" key="3">
    <source>
        <dbReference type="Proteomes" id="UP000825729"/>
    </source>
</evidence>
<accession>A0AAV7E049</accession>
<comment type="caution">
    <text evidence="2">The sequence shown here is derived from an EMBL/GenBank/DDBJ whole genome shotgun (WGS) entry which is preliminary data.</text>
</comment>
<keyword evidence="3" id="KW-1185">Reference proteome</keyword>